<organism evidence="3 4">
    <name type="scientific">Microbacterium mangrovi</name>
    <dbReference type="NCBI Taxonomy" id="1348253"/>
    <lineage>
        <taxon>Bacteria</taxon>
        <taxon>Bacillati</taxon>
        <taxon>Actinomycetota</taxon>
        <taxon>Actinomycetes</taxon>
        <taxon>Micrococcales</taxon>
        <taxon>Microbacteriaceae</taxon>
        <taxon>Microbacterium</taxon>
    </lineage>
</organism>
<dbReference type="Proteomes" id="UP000031030">
    <property type="component" value="Unassembled WGS sequence"/>
</dbReference>
<sequence>MIQRLAGIAIAVAAMIGTTLVAVPANAVPTQAHVVTDKDSKPSPGDNGRHATESGGPTMTLTSEQLDDIYPGGSKLLDPVTFARGLKELEASAVPRTEVHEGSETFYRYVTPQGSVTLPSAADYMASVDAANQTTSDQNRLQISVRSKSGKWAMGFNSVDQAALASGAAAAATFGICLIPAVGNLACGILSVGVSVAMAYVVAHGVCSKGQMLWWYDVKGGSVVHCRSTAPF</sequence>
<evidence type="ECO:0000313" key="4">
    <source>
        <dbReference type="Proteomes" id="UP000031030"/>
    </source>
</evidence>
<evidence type="ECO:0000256" key="1">
    <source>
        <dbReference type="SAM" id="MobiDB-lite"/>
    </source>
</evidence>
<accession>A0A0B2A7B7</accession>
<proteinExistence type="predicted"/>
<feature type="compositionally biased region" description="Basic and acidic residues" evidence="1">
    <location>
        <begin position="35"/>
        <end position="52"/>
    </location>
</feature>
<feature type="signal peptide" evidence="2">
    <location>
        <begin position="1"/>
        <end position="27"/>
    </location>
</feature>
<dbReference type="EMBL" id="JTDK01000009">
    <property type="protein sequence ID" value="KHK97638.1"/>
    <property type="molecule type" value="Genomic_DNA"/>
</dbReference>
<evidence type="ECO:0000256" key="2">
    <source>
        <dbReference type="SAM" id="SignalP"/>
    </source>
</evidence>
<dbReference type="AlphaFoldDB" id="A0A0B2A7B7"/>
<dbReference type="STRING" id="1348253.LK09_10545"/>
<feature type="region of interest" description="Disordered" evidence="1">
    <location>
        <begin position="33"/>
        <end position="62"/>
    </location>
</feature>
<evidence type="ECO:0008006" key="5">
    <source>
        <dbReference type="Google" id="ProtNLM"/>
    </source>
</evidence>
<comment type="caution">
    <text evidence="3">The sequence shown here is derived from an EMBL/GenBank/DDBJ whole genome shotgun (WGS) entry which is preliminary data.</text>
</comment>
<protein>
    <recommendedName>
        <fullName evidence="5">Secreted protein</fullName>
    </recommendedName>
</protein>
<name>A0A0B2A7B7_9MICO</name>
<feature type="chain" id="PRO_5002066556" description="Secreted protein" evidence="2">
    <location>
        <begin position="28"/>
        <end position="232"/>
    </location>
</feature>
<keyword evidence="2" id="KW-0732">Signal</keyword>
<gene>
    <name evidence="3" type="ORF">LK09_10545</name>
</gene>
<reference evidence="3 4" key="1">
    <citation type="submission" date="2014-11" db="EMBL/GenBank/DDBJ databases">
        <title>Genome sequence of Microbacterium mangrovi MUSC 115(T).</title>
        <authorList>
            <person name="Lee L.-H."/>
        </authorList>
    </citation>
    <scope>NUCLEOTIDE SEQUENCE [LARGE SCALE GENOMIC DNA]</scope>
    <source>
        <strain evidence="3 4">MUSC 115</strain>
    </source>
</reference>
<evidence type="ECO:0000313" key="3">
    <source>
        <dbReference type="EMBL" id="KHK97638.1"/>
    </source>
</evidence>
<keyword evidence="4" id="KW-1185">Reference proteome</keyword>